<proteinExistence type="predicted"/>
<dbReference type="PANTHER" id="PTHR46599:SF6">
    <property type="entry name" value="DUAL SPECIFICITY PHOSPHATASE 26"/>
    <property type="match status" value="1"/>
</dbReference>
<keyword evidence="4" id="KW-1185">Reference proteome</keyword>
<feature type="compositionally biased region" description="Polar residues" evidence="1">
    <location>
        <begin position="65"/>
        <end position="74"/>
    </location>
</feature>
<comment type="caution">
    <text evidence="3">The sequence shown here is derived from an EMBL/GenBank/DDBJ whole genome shotgun (WGS) entry which is preliminary data.</text>
</comment>
<feature type="compositionally biased region" description="Basic and acidic residues" evidence="1">
    <location>
        <begin position="45"/>
        <end position="54"/>
    </location>
</feature>
<feature type="compositionally biased region" description="Acidic residues" evidence="1">
    <location>
        <begin position="55"/>
        <end position="64"/>
    </location>
</feature>
<dbReference type="InterPro" id="IPR029526">
    <property type="entry name" value="PGBD"/>
</dbReference>
<dbReference type="Proteomes" id="UP000478052">
    <property type="component" value="Unassembled WGS sequence"/>
</dbReference>
<sequence length="585" mass="68080">MSSQKKRRVDSTLDPSIVENWLNELSSCDEMSEADDESDNEEIDTTQKSDHESESEQDMSENETNENVSDVQNNNFYLGKDKTTKWKKNKPNMQIRVRSHNIITHLPGPKQNARNAKFEIDCLKLFINDNVICLITISTNIYIESIKANFQRESDARLTDEREINAFIGILFLIGALRCARKNVHQIWDNSRGSGVEACYLAMSEKRFRFLVRCIRFDDINNRNERREIDKLAPIREVFEYFIANFQNNFIASEYLTVDEQLLAFRGRCSFKQYIPSKPAKYGLKMFALVDAKTAYTFNLEAYVGTQPEGPYKCKNSGEDIVLRLVQPVEGSNRNITADNWFTSFPLIKKLKHNKKLTYTGTIRKNKRELPSEFLPNKNRELHSSIFGFQEDYTLVSYCPKKNKAVLVVSSMHNDDTIDEENLAKKPEMITFYNKTKIGVDLVDQLCEKYNVARNTRRWPMVIFYDLLNISAINAICIYKANNLNSKISRRQFIENIAWELLKPQIEYRSTITKLPVELRRRARVLLSIEEPSISVIPENLPNYVGRCYVCPRNKNKSTRRFCGQCRKYACKEHMKDICVNCLNE</sequence>
<evidence type="ECO:0000313" key="3">
    <source>
        <dbReference type="EMBL" id="KAF0716185.1"/>
    </source>
</evidence>
<feature type="compositionally biased region" description="Acidic residues" evidence="1">
    <location>
        <begin position="30"/>
        <end position="44"/>
    </location>
</feature>
<dbReference type="OrthoDB" id="6431208at2759"/>
<dbReference type="EMBL" id="VUJU01010035">
    <property type="protein sequence ID" value="KAF0716185.1"/>
    <property type="molecule type" value="Genomic_DNA"/>
</dbReference>
<dbReference type="AlphaFoldDB" id="A0A6G0W2H4"/>
<evidence type="ECO:0000256" key="1">
    <source>
        <dbReference type="SAM" id="MobiDB-lite"/>
    </source>
</evidence>
<dbReference type="Pfam" id="PF13843">
    <property type="entry name" value="DDE_Tnp_1_7"/>
    <property type="match status" value="1"/>
</dbReference>
<feature type="region of interest" description="Disordered" evidence="1">
    <location>
        <begin position="1"/>
        <end position="74"/>
    </location>
</feature>
<dbReference type="PANTHER" id="PTHR46599">
    <property type="entry name" value="PIGGYBAC TRANSPOSABLE ELEMENT-DERIVED PROTEIN 4"/>
    <property type="match status" value="1"/>
</dbReference>
<feature type="domain" description="PiggyBac transposable element-derived protein" evidence="2">
    <location>
        <begin position="121"/>
        <end position="475"/>
    </location>
</feature>
<name>A0A6G0W2H4_APHCR</name>
<gene>
    <name evidence="3" type="ORF">FWK35_00033846</name>
</gene>
<reference evidence="3 4" key="1">
    <citation type="submission" date="2019-08" db="EMBL/GenBank/DDBJ databases">
        <title>Whole genome of Aphis craccivora.</title>
        <authorList>
            <person name="Voronova N.V."/>
            <person name="Shulinski R.S."/>
            <person name="Bandarenka Y.V."/>
            <person name="Zhorov D.G."/>
            <person name="Warner D."/>
        </authorList>
    </citation>
    <scope>NUCLEOTIDE SEQUENCE [LARGE SCALE GENOMIC DNA]</scope>
    <source>
        <strain evidence="3">180601</strain>
        <tissue evidence="3">Whole Body</tissue>
    </source>
</reference>
<organism evidence="3 4">
    <name type="scientific">Aphis craccivora</name>
    <name type="common">Cowpea aphid</name>
    <dbReference type="NCBI Taxonomy" id="307492"/>
    <lineage>
        <taxon>Eukaryota</taxon>
        <taxon>Metazoa</taxon>
        <taxon>Ecdysozoa</taxon>
        <taxon>Arthropoda</taxon>
        <taxon>Hexapoda</taxon>
        <taxon>Insecta</taxon>
        <taxon>Pterygota</taxon>
        <taxon>Neoptera</taxon>
        <taxon>Paraneoptera</taxon>
        <taxon>Hemiptera</taxon>
        <taxon>Sternorrhyncha</taxon>
        <taxon>Aphidomorpha</taxon>
        <taxon>Aphidoidea</taxon>
        <taxon>Aphididae</taxon>
        <taxon>Aphidini</taxon>
        <taxon>Aphis</taxon>
        <taxon>Aphis</taxon>
    </lineage>
</organism>
<protein>
    <submittedName>
        <fullName evidence="3">PiggyBac transposable element-derived protein 4-like</fullName>
    </submittedName>
</protein>
<evidence type="ECO:0000313" key="4">
    <source>
        <dbReference type="Proteomes" id="UP000478052"/>
    </source>
</evidence>
<accession>A0A6G0W2H4</accession>
<evidence type="ECO:0000259" key="2">
    <source>
        <dbReference type="Pfam" id="PF13843"/>
    </source>
</evidence>